<dbReference type="PANTHER" id="PTHR30480">
    <property type="entry name" value="BETA-HEXOSAMINIDASE-RELATED"/>
    <property type="match status" value="1"/>
</dbReference>
<feature type="compositionally biased region" description="Low complexity" evidence="6">
    <location>
        <begin position="596"/>
        <end position="608"/>
    </location>
</feature>
<feature type="signal peptide" evidence="7">
    <location>
        <begin position="1"/>
        <end position="31"/>
    </location>
</feature>
<reference evidence="11" key="1">
    <citation type="submission" date="2016-10" db="EMBL/GenBank/DDBJ databases">
        <authorList>
            <person name="Varghese N."/>
            <person name="Submissions S."/>
        </authorList>
    </citation>
    <scope>NUCLEOTIDE SEQUENCE [LARGE SCALE GENOMIC DNA]</scope>
    <source>
        <strain evidence="11">DSM 21368</strain>
    </source>
</reference>
<dbReference type="Gene3D" id="3.40.50.1700">
    <property type="entry name" value="Glycoside hydrolase family 3 C-terminal domain"/>
    <property type="match status" value="1"/>
</dbReference>
<evidence type="ECO:0000313" key="11">
    <source>
        <dbReference type="Proteomes" id="UP000199220"/>
    </source>
</evidence>
<dbReference type="SUPFAM" id="SSF51445">
    <property type="entry name" value="(Trans)glycosidases"/>
    <property type="match status" value="1"/>
</dbReference>
<evidence type="ECO:0000256" key="5">
    <source>
        <dbReference type="ARBA" id="ARBA00023295"/>
    </source>
</evidence>
<dbReference type="PROSITE" id="PS51318">
    <property type="entry name" value="TAT"/>
    <property type="match status" value="1"/>
</dbReference>
<gene>
    <name evidence="10" type="ORF">SAMN04488554_1305</name>
</gene>
<dbReference type="AlphaFoldDB" id="A0A1H5FD52"/>
<accession>A0A1H5FD52</accession>
<dbReference type="GO" id="GO:0009254">
    <property type="term" value="P:peptidoglycan turnover"/>
    <property type="evidence" value="ECO:0007669"/>
    <property type="project" value="TreeGrafter"/>
</dbReference>
<keyword evidence="5" id="KW-0326">Glycosidase</keyword>
<comment type="similarity">
    <text evidence="2">Belongs to the glycosyl hydrolase 3 family.</text>
</comment>
<evidence type="ECO:0000256" key="2">
    <source>
        <dbReference type="ARBA" id="ARBA00005336"/>
    </source>
</evidence>
<evidence type="ECO:0000256" key="4">
    <source>
        <dbReference type="ARBA" id="ARBA00022801"/>
    </source>
</evidence>
<keyword evidence="7" id="KW-0732">Signal</keyword>
<dbReference type="Proteomes" id="UP000199220">
    <property type="component" value="Unassembled WGS sequence"/>
</dbReference>
<evidence type="ECO:0000259" key="9">
    <source>
        <dbReference type="Pfam" id="PF01915"/>
    </source>
</evidence>
<dbReference type="STRING" id="648782.SAMN04488554_1305"/>
<dbReference type="PRINTS" id="PR00133">
    <property type="entry name" value="GLHYDRLASE3"/>
</dbReference>
<dbReference type="Pfam" id="PF00933">
    <property type="entry name" value="Glyco_hydro_3"/>
    <property type="match status" value="1"/>
</dbReference>
<evidence type="ECO:0000256" key="3">
    <source>
        <dbReference type="ARBA" id="ARBA00012663"/>
    </source>
</evidence>
<evidence type="ECO:0000256" key="7">
    <source>
        <dbReference type="SAM" id="SignalP"/>
    </source>
</evidence>
<dbReference type="InterPro" id="IPR050226">
    <property type="entry name" value="NagZ_Beta-hexosaminidase"/>
</dbReference>
<feature type="region of interest" description="Disordered" evidence="6">
    <location>
        <begin position="589"/>
        <end position="608"/>
    </location>
</feature>
<keyword evidence="11" id="KW-1185">Reference proteome</keyword>
<name>A0A1H5FD52_9MICO</name>
<evidence type="ECO:0000313" key="10">
    <source>
        <dbReference type="EMBL" id="SEE01289.1"/>
    </source>
</evidence>
<feature type="domain" description="Glycoside hydrolase family 3 C-terminal" evidence="9">
    <location>
        <begin position="423"/>
        <end position="578"/>
    </location>
</feature>
<dbReference type="GO" id="GO:0005975">
    <property type="term" value="P:carbohydrate metabolic process"/>
    <property type="evidence" value="ECO:0007669"/>
    <property type="project" value="InterPro"/>
</dbReference>
<dbReference type="SUPFAM" id="SSF52279">
    <property type="entry name" value="Beta-D-glucan exohydrolase, C-terminal domain"/>
    <property type="match status" value="1"/>
</dbReference>
<dbReference type="Gene3D" id="3.20.20.300">
    <property type="entry name" value="Glycoside hydrolase, family 3, N-terminal domain"/>
    <property type="match status" value="1"/>
</dbReference>
<dbReference type="Pfam" id="PF01915">
    <property type="entry name" value="Glyco_hydro_3_C"/>
    <property type="match status" value="1"/>
</dbReference>
<dbReference type="InterPro" id="IPR006311">
    <property type="entry name" value="TAT_signal"/>
</dbReference>
<dbReference type="InterPro" id="IPR001764">
    <property type="entry name" value="Glyco_hydro_3_N"/>
</dbReference>
<evidence type="ECO:0000256" key="6">
    <source>
        <dbReference type="SAM" id="MobiDB-lite"/>
    </source>
</evidence>
<dbReference type="InterPro" id="IPR002772">
    <property type="entry name" value="Glyco_hydro_3_C"/>
</dbReference>
<evidence type="ECO:0000256" key="1">
    <source>
        <dbReference type="ARBA" id="ARBA00001231"/>
    </source>
</evidence>
<evidence type="ECO:0000259" key="8">
    <source>
        <dbReference type="Pfam" id="PF00933"/>
    </source>
</evidence>
<dbReference type="InterPro" id="IPR036881">
    <property type="entry name" value="Glyco_hydro_3_C_sf"/>
</dbReference>
<protein>
    <recommendedName>
        <fullName evidence="3">beta-N-acetylhexosaminidase</fullName>
        <ecNumber evidence="3">3.2.1.52</ecNumber>
    </recommendedName>
</protein>
<dbReference type="RefSeq" id="WP_245708696.1">
    <property type="nucleotide sequence ID" value="NZ_FNTX01000001.1"/>
</dbReference>
<dbReference type="PANTHER" id="PTHR30480:SF13">
    <property type="entry name" value="BETA-HEXOSAMINIDASE"/>
    <property type="match status" value="1"/>
</dbReference>
<organism evidence="10 11">
    <name type="scientific">Ruania alba</name>
    <dbReference type="NCBI Taxonomy" id="648782"/>
    <lineage>
        <taxon>Bacteria</taxon>
        <taxon>Bacillati</taxon>
        <taxon>Actinomycetota</taxon>
        <taxon>Actinomycetes</taxon>
        <taxon>Micrococcales</taxon>
        <taxon>Ruaniaceae</taxon>
        <taxon>Ruania</taxon>
    </lineage>
</organism>
<dbReference type="EC" id="3.2.1.52" evidence="3"/>
<proteinExistence type="inferred from homology"/>
<feature type="chain" id="PRO_5011765614" description="beta-N-acetylhexosaminidase" evidence="7">
    <location>
        <begin position="32"/>
        <end position="608"/>
    </location>
</feature>
<dbReference type="GO" id="GO:0004563">
    <property type="term" value="F:beta-N-acetylhexosaminidase activity"/>
    <property type="evidence" value="ECO:0007669"/>
    <property type="project" value="UniProtKB-EC"/>
</dbReference>
<keyword evidence="4" id="KW-0378">Hydrolase</keyword>
<comment type="catalytic activity">
    <reaction evidence="1">
        <text>Hydrolysis of terminal non-reducing N-acetyl-D-hexosamine residues in N-acetyl-beta-D-hexosaminides.</text>
        <dbReference type="EC" id="3.2.1.52"/>
    </reaction>
</comment>
<sequence>MKNSVRRRFGRPAAVAVGAGLLLSGIAPAYAEPETPPTHDVATIVDSMTLREKIGQMTWTHVYGSSAHDTSMAASNQARYGVDTPAEVVQKYDLGGVLYFAWSGNTNHPAQITELSNGLQDAALDEDGPGVPLAVTIDQEGGLVARVGPPATQLPGNMSLGATFDTDLARAQGEILGAEMQAMGINVDFAPVVDINSNPDNPVIGIRSMGEDPDAVSALGAAQIDGIQQYIGATAKHFPGHGDTETDSHYGLPVVTYDRATLDDHLQPFQAAIDAGVDMIMTAHIIVEAIDPDLPGTLSPDVLTGLLRDEMGFDGIITTDALDMAAMTDNWSQAEMSVMAIQAGSDILLNSPDVDASIAGIEEAVTDGTITEARLDESVTRILEWKAERGVLDDPYADPGAVEDVVGNDEHLATAATIADRSITLLRNEDRPLPLDADSDTVLVVGSGSAWPERLGPMMAERGFEVIEEYENGRSPSPAYRARAVAAASDADAVVFTSYNASANAAQQQMVAELAATGTPVIVVAARNPYDINVFDTADAVLNSYGYNVVNYTAVVRAIAGDINPSGELPVDVPTVDGSETLLPLGYGRHYPGPPDHAGAPGHAGPDN</sequence>
<dbReference type="InterPro" id="IPR036962">
    <property type="entry name" value="Glyco_hydro_3_N_sf"/>
</dbReference>
<feature type="domain" description="Glycoside hydrolase family 3 N-terminal" evidence="8">
    <location>
        <begin position="49"/>
        <end position="384"/>
    </location>
</feature>
<dbReference type="EMBL" id="FNTX01000001">
    <property type="protein sequence ID" value="SEE01289.1"/>
    <property type="molecule type" value="Genomic_DNA"/>
</dbReference>
<dbReference type="InterPro" id="IPR017853">
    <property type="entry name" value="GH"/>
</dbReference>